<evidence type="ECO:0000313" key="1">
    <source>
        <dbReference type="EMBL" id="KAF5772830.1"/>
    </source>
</evidence>
<organism evidence="1 2">
    <name type="scientific">Helianthus annuus</name>
    <name type="common">Common sunflower</name>
    <dbReference type="NCBI Taxonomy" id="4232"/>
    <lineage>
        <taxon>Eukaryota</taxon>
        <taxon>Viridiplantae</taxon>
        <taxon>Streptophyta</taxon>
        <taxon>Embryophyta</taxon>
        <taxon>Tracheophyta</taxon>
        <taxon>Spermatophyta</taxon>
        <taxon>Magnoliopsida</taxon>
        <taxon>eudicotyledons</taxon>
        <taxon>Gunneridae</taxon>
        <taxon>Pentapetalae</taxon>
        <taxon>asterids</taxon>
        <taxon>campanulids</taxon>
        <taxon>Asterales</taxon>
        <taxon>Asteraceae</taxon>
        <taxon>Asteroideae</taxon>
        <taxon>Heliantheae alliance</taxon>
        <taxon>Heliantheae</taxon>
        <taxon>Helianthus</taxon>
    </lineage>
</organism>
<keyword evidence="2" id="KW-1185">Reference proteome</keyword>
<comment type="caution">
    <text evidence="1">The sequence shown here is derived from an EMBL/GenBank/DDBJ whole genome shotgun (WGS) entry which is preliminary data.</text>
</comment>
<protein>
    <submittedName>
        <fullName evidence="1">Uncharacterized protein</fullName>
    </submittedName>
</protein>
<dbReference type="EMBL" id="MNCJ02000328">
    <property type="protein sequence ID" value="KAF5772830.1"/>
    <property type="molecule type" value="Genomic_DNA"/>
</dbReference>
<dbReference type="AlphaFoldDB" id="A0A9K3EFB5"/>
<gene>
    <name evidence="1" type="ORF">HanXRQr2_Chr13g0581811</name>
</gene>
<evidence type="ECO:0000313" key="2">
    <source>
        <dbReference type="Proteomes" id="UP000215914"/>
    </source>
</evidence>
<dbReference type="Gramene" id="mRNA:HanXRQr2_Chr13g0581811">
    <property type="protein sequence ID" value="mRNA:HanXRQr2_Chr13g0581811"/>
    <property type="gene ID" value="HanXRQr2_Chr13g0581811"/>
</dbReference>
<accession>A0A9K3EFB5</accession>
<sequence length="57" mass="6711">MGMVVSPLVLPHLHRSQLKTRGCYLYRHQLSALKRSLLMQIRIQKKQLTVTHMKVGW</sequence>
<reference evidence="1" key="1">
    <citation type="journal article" date="2017" name="Nature">
        <title>The sunflower genome provides insights into oil metabolism, flowering and Asterid evolution.</title>
        <authorList>
            <person name="Badouin H."/>
            <person name="Gouzy J."/>
            <person name="Grassa C.J."/>
            <person name="Murat F."/>
            <person name="Staton S.E."/>
            <person name="Cottret L."/>
            <person name="Lelandais-Briere C."/>
            <person name="Owens G.L."/>
            <person name="Carrere S."/>
            <person name="Mayjonade B."/>
            <person name="Legrand L."/>
            <person name="Gill N."/>
            <person name="Kane N.C."/>
            <person name="Bowers J.E."/>
            <person name="Hubner S."/>
            <person name="Bellec A."/>
            <person name="Berard A."/>
            <person name="Berges H."/>
            <person name="Blanchet N."/>
            <person name="Boniface M.C."/>
            <person name="Brunel D."/>
            <person name="Catrice O."/>
            <person name="Chaidir N."/>
            <person name="Claudel C."/>
            <person name="Donnadieu C."/>
            <person name="Faraut T."/>
            <person name="Fievet G."/>
            <person name="Helmstetter N."/>
            <person name="King M."/>
            <person name="Knapp S.J."/>
            <person name="Lai Z."/>
            <person name="Le Paslier M.C."/>
            <person name="Lippi Y."/>
            <person name="Lorenzon L."/>
            <person name="Mandel J.R."/>
            <person name="Marage G."/>
            <person name="Marchand G."/>
            <person name="Marquand E."/>
            <person name="Bret-Mestries E."/>
            <person name="Morien E."/>
            <person name="Nambeesan S."/>
            <person name="Nguyen T."/>
            <person name="Pegot-Espagnet P."/>
            <person name="Pouilly N."/>
            <person name="Raftis F."/>
            <person name="Sallet E."/>
            <person name="Schiex T."/>
            <person name="Thomas J."/>
            <person name="Vandecasteele C."/>
            <person name="Vares D."/>
            <person name="Vear F."/>
            <person name="Vautrin S."/>
            <person name="Crespi M."/>
            <person name="Mangin B."/>
            <person name="Burke J.M."/>
            <person name="Salse J."/>
            <person name="Munos S."/>
            <person name="Vincourt P."/>
            <person name="Rieseberg L.H."/>
            <person name="Langlade N.B."/>
        </authorList>
    </citation>
    <scope>NUCLEOTIDE SEQUENCE</scope>
    <source>
        <tissue evidence="1">Leaves</tissue>
    </source>
</reference>
<proteinExistence type="predicted"/>
<reference evidence="1" key="2">
    <citation type="submission" date="2020-06" db="EMBL/GenBank/DDBJ databases">
        <title>Helianthus annuus Genome sequencing and assembly Release 2.</title>
        <authorList>
            <person name="Gouzy J."/>
            <person name="Langlade N."/>
            <person name="Munos S."/>
        </authorList>
    </citation>
    <scope>NUCLEOTIDE SEQUENCE</scope>
    <source>
        <tissue evidence="1">Leaves</tissue>
    </source>
</reference>
<dbReference type="Proteomes" id="UP000215914">
    <property type="component" value="Unassembled WGS sequence"/>
</dbReference>
<name>A0A9K3EFB5_HELAN</name>